<reference evidence="1" key="1">
    <citation type="submission" date="2019-10" db="EMBL/GenBank/DDBJ databases">
        <title>Conservation and host-specific expression of non-tandemly repeated heterogenous ribosome RNA gene in arbuscular mycorrhizal fungi.</title>
        <authorList>
            <person name="Maeda T."/>
            <person name="Kobayashi Y."/>
            <person name="Nakagawa T."/>
            <person name="Ezawa T."/>
            <person name="Yamaguchi K."/>
            <person name="Bino T."/>
            <person name="Nishimoto Y."/>
            <person name="Shigenobu S."/>
            <person name="Kawaguchi M."/>
        </authorList>
    </citation>
    <scope>NUCLEOTIDE SEQUENCE</scope>
    <source>
        <strain evidence="1">HR1</strain>
    </source>
</reference>
<dbReference type="Proteomes" id="UP000615446">
    <property type="component" value="Unassembled WGS sequence"/>
</dbReference>
<accession>A0A8H3LJ70</accession>
<name>A0A8H3LJ70_9GLOM</name>
<organism evidence="1 2">
    <name type="scientific">Rhizophagus clarus</name>
    <dbReference type="NCBI Taxonomy" id="94130"/>
    <lineage>
        <taxon>Eukaryota</taxon>
        <taxon>Fungi</taxon>
        <taxon>Fungi incertae sedis</taxon>
        <taxon>Mucoromycota</taxon>
        <taxon>Glomeromycotina</taxon>
        <taxon>Glomeromycetes</taxon>
        <taxon>Glomerales</taxon>
        <taxon>Glomeraceae</taxon>
        <taxon>Rhizophagus</taxon>
    </lineage>
</organism>
<comment type="caution">
    <text evidence="1">The sequence shown here is derived from an EMBL/GenBank/DDBJ whole genome shotgun (WGS) entry which is preliminary data.</text>
</comment>
<evidence type="ECO:0000313" key="1">
    <source>
        <dbReference type="EMBL" id="GES87092.1"/>
    </source>
</evidence>
<evidence type="ECO:0000313" key="2">
    <source>
        <dbReference type="Proteomes" id="UP000615446"/>
    </source>
</evidence>
<gene>
    <name evidence="1" type="ORF">RCL2_001411400</name>
</gene>
<dbReference type="AlphaFoldDB" id="A0A8H3LJ70"/>
<dbReference type="EMBL" id="BLAL01000162">
    <property type="protein sequence ID" value="GES87092.1"/>
    <property type="molecule type" value="Genomic_DNA"/>
</dbReference>
<sequence>MKLSLFILSFLLFPCPSPFLRLSLELPFFSYFPFPSQFPCLTFNKTRYYVSFCFSFAALSLGRGISAASSSFLGYKFR</sequence>
<proteinExistence type="predicted"/>
<protein>
    <submittedName>
        <fullName evidence="1">Uncharacterized protein</fullName>
    </submittedName>
</protein>